<evidence type="ECO:0000313" key="1">
    <source>
        <dbReference type="EMBL" id="KAI4368520.1"/>
    </source>
</evidence>
<proteinExistence type="predicted"/>
<protein>
    <submittedName>
        <fullName evidence="1">Uncharacterized protein</fullName>
    </submittedName>
</protein>
<gene>
    <name evidence="1" type="ORF">MLD38_017069</name>
</gene>
<comment type="caution">
    <text evidence="1">The sequence shown here is derived from an EMBL/GenBank/DDBJ whole genome shotgun (WGS) entry which is preliminary data.</text>
</comment>
<organism evidence="1 2">
    <name type="scientific">Melastoma candidum</name>
    <dbReference type="NCBI Taxonomy" id="119954"/>
    <lineage>
        <taxon>Eukaryota</taxon>
        <taxon>Viridiplantae</taxon>
        <taxon>Streptophyta</taxon>
        <taxon>Embryophyta</taxon>
        <taxon>Tracheophyta</taxon>
        <taxon>Spermatophyta</taxon>
        <taxon>Magnoliopsida</taxon>
        <taxon>eudicotyledons</taxon>
        <taxon>Gunneridae</taxon>
        <taxon>Pentapetalae</taxon>
        <taxon>rosids</taxon>
        <taxon>malvids</taxon>
        <taxon>Myrtales</taxon>
        <taxon>Melastomataceae</taxon>
        <taxon>Melastomatoideae</taxon>
        <taxon>Melastomateae</taxon>
        <taxon>Melastoma</taxon>
    </lineage>
</organism>
<dbReference type="Proteomes" id="UP001057402">
    <property type="component" value="Chromosome 5"/>
</dbReference>
<dbReference type="EMBL" id="CM042884">
    <property type="protein sequence ID" value="KAI4368520.1"/>
    <property type="molecule type" value="Genomic_DNA"/>
</dbReference>
<name>A0ACB9QPG2_9MYRT</name>
<accession>A0ACB9QPG2</accession>
<reference evidence="2" key="1">
    <citation type="journal article" date="2023" name="Front. Plant Sci.">
        <title>Chromosomal-level genome assembly of Melastoma candidum provides insights into trichome evolution.</title>
        <authorList>
            <person name="Zhong Y."/>
            <person name="Wu W."/>
            <person name="Sun C."/>
            <person name="Zou P."/>
            <person name="Liu Y."/>
            <person name="Dai S."/>
            <person name="Zhou R."/>
        </authorList>
    </citation>
    <scope>NUCLEOTIDE SEQUENCE [LARGE SCALE GENOMIC DNA]</scope>
</reference>
<evidence type="ECO:0000313" key="2">
    <source>
        <dbReference type="Proteomes" id="UP001057402"/>
    </source>
</evidence>
<keyword evidence="2" id="KW-1185">Reference proteome</keyword>
<sequence>MEVHSSSSTPYRAAPGFGLEKGRAEGSNVGFAVGRGRSSTTRSFSGPIGAAHSDKAESAPGRTIAVATSFRYPRAKLLDIYRRQKVQSCFIFMPNDMENVPPITRSDLAEPLAFVSPDVEEEVITCLGDEPVEGKPGILPTGFSDEKVRTFIFSWDDNRQKSLINDNRVLEANRKGEQRVPVKTSQSNSRGSLVDGSADRKENATPLFSYSQSNIVDGGIILESVIPEFSAGHPGQNLRGNFHHSSEIETNGLHRNSPPEEQGIYYLDPQGEIEGPFLGVDIISWLEQGFFGTDLPVRLADAPDETPFQELGEMMPHLRGLAIDCGAKIVSSLGESFATGENSEVAFPVPAHTMTMDKVLSEDKRLPAELKSMSSLHTQFHISEACASAQPKHPDASFHDFGGQDEEIVFPGRPESTGHPVTKSTGHRVDTCANARNNSSLPASASTTESHAFPIAIEPIHSGTDAC</sequence>